<proteinExistence type="predicted"/>
<sequence>MLDRLDSSPFNMECPVFLPCYCSWLCSLCASPFLWGELFADTAATAQHGDVVCGVRTAQSMIRNCRVFWTSRVEFISSKGGSERFF</sequence>
<keyword evidence="2" id="KW-1185">Reference proteome</keyword>
<evidence type="ECO:0000313" key="1">
    <source>
        <dbReference type="EMBL" id="EYC24212.1"/>
    </source>
</evidence>
<dbReference type="EMBL" id="JARK01001350">
    <property type="protein sequence ID" value="EYC24212.1"/>
    <property type="molecule type" value="Genomic_DNA"/>
</dbReference>
<comment type="caution">
    <text evidence="1">The sequence shown here is derived from an EMBL/GenBank/DDBJ whole genome shotgun (WGS) entry which is preliminary data.</text>
</comment>
<protein>
    <submittedName>
        <fullName evidence="1">Uncharacterized protein</fullName>
    </submittedName>
</protein>
<dbReference type="Proteomes" id="UP000024635">
    <property type="component" value="Unassembled WGS sequence"/>
</dbReference>
<name>A0A016VB09_9BILA</name>
<organism evidence="1 2">
    <name type="scientific">Ancylostoma ceylanicum</name>
    <dbReference type="NCBI Taxonomy" id="53326"/>
    <lineage>
        <taxon>Eukaryota</taxon>
        <taxon>Metazoa</taxon>
        <taxon>Ecdysozoa</taxon>
        <taxon>Nematoda</taxon>
        <taxon>Chromadorea</taxon>
        <taxon>Rhabditida</taxon>
        <taxon>Rhabditina</taxon>
        <taxon>Rhabditomorpha</taxon>
        <taxon>Strongyloidea</taxon>
        <taxon>Ancylostomatidae</taxon>
        <taxon>Ancylostomatinae</taxon>
        <taxon>Ancylostoma</taxon>
    </lineage>
</organism>
<gene>
    <name evidence="1" type="primary">Acey_s0014.g2381</name>
    <name evidence="1" type="ORF">Y032_0014g2381</name>
</gene>
<reference evidence="2" key="1">
    <citation type="journal article" date="2015" name="Nat. Genet.">
        <title>The genome and transcriptome of the zoonotic hookworm Ancylostoma ceylanicum identify infection-specific gene families.</title>
        <authorList>
            <person name="Schwarz E.M."/>
            <person name="Hu Y."/>
            <person name="Antoshechkin I."/>
            <person name="Miller M.M."/>
            <person name="Sternberg P.W."/>
            <person name="Aroian R.V."/>
        </authorList>
    </citation>
    <scope>NUCLEOTIDE SEQUENCE</scope>
    <source>
        <strain evidence="2">HY135</strain>
    </source>
</reference>
<evidence type="ECO:0000313" key="2">
    <source>
        <dbReference type="Proteomes" id="UP000024635"/>
    </source>
</evidence>
<accession>A0A016VB09</accession>
<dbReference type="AlphaFoldDB" id="A0A016VB09"/>